<comment type="subcellular location">
    <subcellularLocation>
        <location evidence="2">Secreted</location>
    </subcellularLocation>
</comment>
<evidence type="ECO:0000256" key="1">
    <source>
        <dbReference type="ARBA" id="ARBA00001913"/>
    </source>
</evidence>
<sequence length="228" mass="23832">MSGGGGYDRMYGSVGDDTYIVTDATDYAYENGGEGYDTVVASINHQLRANIEQLVLDGTADLRGYGNGLDNMIVGNSGANLLYGRDGSDTINGNSGNDIIYGEVGDDTLFGGSGLDRLYGGSGADTFGFADGDFAGMSSGTADRIHDFSQAEGDRISLEQVDANPMLDADQAFTFVGTAAFSGVAGELRYQQIVGNTYVQGDMDGDGVADFWIRVDGLHALSASDLLL</sequence>
<organism evidence="6 7">
    <name type="scientific">Sphingomonas rhizophila</name>
    <dbReference type="NCBI Taxonomy" id="2071607"/>
    <lineage>
        <taxon>Bacteria</taxon>
        <taxon>Pseudomonadati</taxon>
        <taxon>Pseudomonadota</taxon>
        <taxon>Alphaproteobacteria</taxon>
        <taxon>Sphingomonadales</taxon>
        <taxon>Sphingomonadaceae</taxon>
        <taxon>Sphingomonas</taxon>
    </lineage>
</organism>
<dbReference type="AlphaFoldDB" id="A0A7G9S9F2"/>
<keyword evidence="7" id="KW-1185">Reference proteome</keyword>
<dbReference type="Pfam" id="PF08548">
    <property type="entry name" value="Peptidase_M10_C"/>
    <property type="match status" value="1"/>
</dbReference>
<evidence type="ECO:0000313" key="7">
    <source>
        <dbReference type="Proteomes" id="UP000515955"/>
    </source>
</evidence>
<evidence type="ECO:0000313" key="6">
    <source>
        <dbReference type="EMBL" id="QNN64477.1"/>
    </source>
</evidence>
<comment type="cofactor">
    <cofactor evidence="1">
        <name>Ca(2+)</name>
        <dbReference type="ChEBI" id="CHEBI:29108"/>
    </cofactor>
</comment>
<proteinExistence type="predicted"/>
<dbReference type="InterPro" id="IPR018511">
    <property type="entry name" value="Hemolysin-typ_Ca-bd_CS"/>
</dbReference>
<evidence type="ECO:0000259" key="5">
    <source>
        <dbReference type="Pfam" id="PF08548"/>
    </source>
</evidence>
<dbReference type="Pfam" id="PF00353">
    <property type="entry name" value="HemolysinCabind"/>
    <property type="match status" value="2"/>
</dbReference>
<gene>
    <name evidence="6" type="ORF">H9L12_09115</name>
</gene>
<dbReference type="GO" id="GO:0005615">
    <property type="term" value="C:extracellular space"/>
    <property type="evidence" value="ECO:0007669"/>
    <property type="project" value="InterPro"/>
</dbReference>
<protein>
    <recommendedName>
        <fullName evidence="5">Peptidase M10 serralysin C-terminal domain-containing protein</fullName>
    </recommendedName>
</protein>
<keyword evidence="3" id="KW-0964">Secreted</keyword>
<dbReference type="EMBL" id="CP060717">
    <property type="protein sequence ID" value="QNN64477.1"/>
    <property type="molecule type" value="Genomic_DNA"/>
</dbReference>
<name>A0A7G9S9F2_9SPHN</name>
<dbReference type="Gene3D" id="2.150.10.10">
    <property type="entry name" value="Serralysin-like metalloprotease, C-terminal"/>
    <property type="match status" value="1"/>
</dbReference>
<dbReference type="InterPro" id="IPR050557">
    <property type="entry name" value="RTX_toxin/Mannuronan_C5-epim"/>
</dbReference>
<reference evidence="6 7" key="1">
    <citation type="submission" date="2020-08" db="EMBL/GenBank/DDBJ databases">
        <title>Genome sequence of Sphingomonas rhizophila KACC 19189T.</title>
        <authorList>
            <person name="Hyun D.-W."/>
            <person name="Bae J.-W."/>
        </authorList>
    </citation>
    <scope>NUCLEOTIDE SEQUENCE [LARGE SCALE GENOMIC DNA]</scope>
    <source>
        <strain evidence="6 7">KACC 19189</strain>
    </source>
</reference>
<dbReference type="SUPFAM" id="SSF51120">
    <property type="entry name" value="beta-Roll"/>
    <property type="match status" value="1"/>
</dbReference>
<dbReference type="PROSITE" id="PS00330">
    <property type="entry name" value="HEMOLYSIN_CALCIUM"/>
    <property type="match status" value="2"/>
</dbReference>
<dbReference type="InterPro" id="IPR011049">
    <property type="entry name" value="Serralysin-like_metalloprot_C"/>
</dbReference>
<dbReference type="InterPro" id="IPR001343">
    <property type="entry name" value="Hemolysn_Ca-bd"/>
</dbReference>
<dbReference type="PRINTS" id="PR00313">
    <property type="entry name" value="CABNDNGRPT"/>
</dbReference>
<evidence type="ECO:0000256" key="4">
    <source>
        <dbReference type="ARBA" id="ARBA00022737"/>
    </source>
</evidence>
<dbReference type="Proteomes" id="UP000515955">
    <property type="component" value="Chromosome"/>
</dbReference>
<dbReference type="GO" id="GO:0005509">
    <property type="term" value="F:calcium ion binding"/>
    <property type="evidence" value="ECO:0007669"/>
    <property type="project" value="InterPro"/>
</dbReference>
<dbReference type="KEGG" id="srhi:H9L12_09115"/>
<feature type="domain" description="Peptidase M10 serralysin C-terminal" evidence="5">
    <location>
        <begin position="92"/>
        <end position="227"/>
    </location>
</feature>
<dbReference type="InterPro" id="IPR013858">
    <property type="entry name" value="Peptidase_M10B_C"/>
</dbReference>
<accession>A0A7G9S9F2</accession>
<evidence type="ECO:0000256" key="3">
    <source>
        <dbReference type="ARBA" id="ARBA00022525"/>
    </source>
</evidence>
<evidence type="ECO:0000256" key="2">
    <source>
        <dbReference type="ARBA" id="ARBA00004613"/>
    </source>
</evidence>
<dbReference type="PANTHER" id="PTHR38340:SF1">
    <property type="entry name" value="S-LAYER PROTEIN"/>
    <property type="match status" value="1"/>
</dbReference>
<keyword evidence="4" id="KW-0677">Repeat</keyword>
<dbReference type="PANTHER" id="PTHR38340">
    <property type="entry name" value="S-LAYER PROTEIN"/>
    <property type="match status" value="1"/>
</dbReference>